<comment type="caution">
    <text evidence="2">The sequence shown here is derived from an EMBL/GenBank/DDBJ whole genome shotgun (WGS) entry which is preliminary data.</text>
</comment>
<dbReference type="Proteomes" id="UP000187406">
    <property type="component" value="Unassembled WGS sequence"/>
</dbReference>
<reference evidence="3" key="1">
    <citation type="submission" date="2016-04" db="EMBL/GenBank/DDBJ databases">
        <title>Cephalotus genome sequencing.</title>
        <authorList>
            <person name="Fukushima K."/>
            <person name="Hasebe M."/>
            <person name="Fang X."/>
        </authorList>
    </citation>
    <scope>NUCLEOTIDE SEQUENCE [LARGE SCALE GENOMIC DNA]</scope>
    <source>
        <strain evidence="3">cv. St1</strain>
    </source>
</reference>
<protein>
    <recommendedName>
        <fullName evidence="4">Rhodanese domain-containing protein</fullName>
    </recommendedName>
</protein>
<feature type="region of interest" description="Disordered" evidence="1">
    <location>
        <begin position="48"/>
        <end position="121"/>
    </location>
</feature>
<proteinExistence type="predicted"/>
<dbReference type="PANTHER" id="PTHR47377">
    <property type="entry name" value="RHODANESE-LIKE DOMAIN-CONTAINING PROTEIN 4, CHLOROPLASTIC"/>
    <property type="match status" value="1"/>
</dbReference>
<dbReference type="Gene3D" id="3.40.250.10">
    <property type="entry name" value="Rhodanese-like domain"/>
    <property type="match status" value="1"/>
</dbReference>
<feature type="non-terminal residue" evidence="2">
    <location>
        <position position="1"/>
    </location>
</feature>
<name>A0A1Q3C8K9_CEPFO</name>
<evidence type="ECO:0000313" key="3">
    <source>
        <dbReference type="Proteomes" id="UP000187406"/>
    </source>
</evidence>
<evidence type="ECO:0000313" key="2">
    <source>
        <dbReference type="EMBL" id="GAV76524.1"/>
    </source>
</evidence>
<feature type="compositionally biased region" description="Polar residues" evidence="1">
    <location>
        <begin position="68"/>
        <end position="85"/>
    </location>
</feature>
<dbReference type="AlphaFoldDB" id="A0A1Q3C8K9"/>
<dbReference type="InterPro" id="IPR036873">
    <property type="entry name" value="Rhodanese-like_dom_sf"/>
</dbReference>
<dbReference type="PANTHER" id="PTHR47377:SF3">
    <property type="entry name" value="RHODANESE-LIKE DOMAIN-CONTAINING PROTEIN 4A, CHLOROPLASTIC"/>
    <property type="match status" value="1"/>
</dbReference>
<organism evidence="2 3">
    <name type="scientific">Cephalotus follicularis</name>
    <name type="common">Albany pitcher plant</name>
    <dbReference type="NCBI Taxonomy" id="3775"/>
    <lineage>
        <taxon>Eukaryota</taxon>
        <taxon>Viridiplantae</taxon>
        <taxon>Streptophyta</taxon>
        <taxon>Embryophyta</taxon>
        <taxon>Tracheophyta</taxon>
        <taxon>Spermatophyta</taxon>
        <taxon>Magnoliopsida</taxon>
        <taxon>eudicotyledons</taxon>
        <taxon>Gunneridae</taxon>
        <taxon>Pentapetalae</taxon>
        <taxon>rosids</taxon>
        <taxon>fabids</taxon>
        <taxon>Oxalidales</taxon>
        <taxon>Cephalotaceae</taxon>
        <taxon>Cephalotus</taxon>
    </lineage>
</organism>
<dbReference type="EMBL" id="BDDD01001506">
    <property type="protein sequence ID" value="GAV76524.1"/>
    <property type="molecule type" value="Genomic_DNA"/>
</dbReference>
<sequence>SLDDNSMKVAELLFKNGFQEAYAIRGGVKGKKGWLAIQEMLLPPSVHIKPKKKKKRVKITEQVGMNGGVNQQTENDNEGSSSTSVPIRESQRMENNGHVNKSTTSIPHLKIGYRSSSPYPNVRSSQLSLSFLFYANKS</sequence>
<accession>A0A1Q3C8K9</accession>
<feature type="compositionally biased region" description="Polar residues" evidence="1">
    <location>
        <begin position="93"/>
        <end position="106"/>
    </location>
</feature>
<dbReference type="InParanoid" id="A0A1Q3C8K9"/>
<feature type="compositionally biased region" description="Basic residues" evidence="1">
    <location>
        <begin position="48"/>
        <end position="57"/>
    </location>
</feature>
<keyword evidence="3" id="KW-1185">Reference proteome</keyword>
<gene>
    <name evidence="2" type="ORF">CFOL_v3_19997</name>
</gene>
<dbReference type="OrthoDB" id="1696354at2759"/>
<evidence type="ECO:0000256" key="1">
    <source>
        <dbReference type="SAM" id="MobiDB-lite"/>
    </source>
</evidence>
<dbReference type="STRING" id="3775.A0A1Q3C8K9"/>
<evidence type="ECO:0008006" key="4">
    <source>
        <dbReference type="Google" id="ProtNLM"/>
    </source>
</evidence>
<dbReference type="InterPro" id="IPR044240">
    <property type="entry name" value="STR4-like"/>
</dbReference>